<proteinExistence type="predicted"/>
<dbReference type="VEuPathDB" id="FungiDB:BDBG_08370"/>
<organism evidence="2 3">
    <name type="scientific">Blastomyces gilchristii (strain SLH14081)</name>
    <name type="common">Blastomyces dermatitidis</name>
    <dbReference type="NCBI Taxonomy" id="559298"/>
    <lineage>
        <taxon>Eukaryota</taxon>
        <taxon>Fungi</taxon>
        <taxon>Dikarya</taxon>
        <taxon>Ascomycota</taxon>
        <taxon>Pezizomycotina</taxon>
        <taxon>Eurotiomycetes</taxon>
        <taxon>Eurotiomycetidae</taxon>
        <taxon>Onygenales</taxon>
        <taxon>Ajellomycetaceae</taxon>
        <taxon>Blastomyces</taxon>
    </lineage>
</organism>
<evidence type="ECO:0000256" key="1">
    <source>
        <dbReference type="SAM" id="MobiDB-lite"/>
    </source>
</evidence>
<feature type="compositionally biased region" description="Pro residues" evidence="1">
    <location>
        <begin position="167"/>
        <end position="180"/>
    </location>
</feature>
<evidence type="ECO:0000313" key="3">
    <source>
        <dbReference type="Proteomes" id="UP000002038"/>
    </source>
</evidence>
<keyword evidence="3" id="KW-1185">Reference proteome</keyword>
<dbReference type="GeneID" id="8508602"/>
<accession>A0A179V3B5</accession>
<reference evidence="3" key="1">
    <citation type="journal article" date="2015" name="PLoS Genet.">
        <title>The dynamic genome and transcriptome of the human fungal pathogen Blastomyces and close relative Emmonsia.</title>
        <authorList>
            <person name="Munoz J.F."/>
            <person name="Gauthier G.M."/>
            <person name="Desjardins C.A."/>
            <person name="Gallo J.E."/>
            <person name="Holder J."/>
            <person name="Sullivan T.D."/>
            <person name="Marty A.J."/>
            <person name="Carmen J.C."/>
            <person name="Chen Z."/>
            <person name="Ding L."/>
            <person name="Gujja S."/>
            <person name="Magrini V."/>
            <person name="Misas E."/>
            <person name="Mitreva M."/>
            <person name="Priest M."/>
            <person name="Saif S."/>
            <person name="Whiston E.A."/>
            <person name="Young S."/>
            <person name="Zeng Q."/>
            <person name="Goldman W.E."/>
            <person name="Mardis E.R."/>
            <person name="Taylor J.W."/>
            <person name="McEwen J.G."/>
            <person name="Clay O.K."/>
            <person name="Klein B.S."/>
            <person name="Cuomo C.A."/>
        </authorList>
    </citation>
    <scope>NUCLEOTIDE SEQUENCE [LARGE SCALE GENOMIC DNA]</scope>
    <source>
        <strain evidence="3">SLH14081</strain>
    </source>
</reference>
<gene>
    <name evidence="2" type="ORF">BDBG_08370</name>
</gene>
<protein>
    <submittedName>
        <fullName evidence="2">Uncharacterized protein</fullName>
    </submittedName>
</protein>
<feature type="compositionally biased region" description="Low complexity" evidence="1">
    <location>
        <begin position="181"/>
        <end position="194"/>
    </location>
</feature>
<dbReference type="AlphaFoldDB" id="A0A179V3B5"/>
<sequence length="194" mass="22333">MPEVPWRTIWSCHLTEEIAPDKRTPESGDFVADSHGHFGRIYTPTGVMGVEPHFWRMRGLLVTDPEKKYYPRAMISVAHDCNPDENRDNTVIRGEIISAVNVMQWRITIFSYWGRNVRIIQVHFDGKYSHMALSPFIDFDTLKQEYWDLLLRWRLCKPVGDTRVPTNSPPIRFPPPPLATPPAEENQSNSASSA</sequence>
<dbReference type="RefSeq" id="XP_031580712.1">
    <property type="nucleotide sequence ID" value="XM_031723531.1"/>
</dbReference>
<dbReference type="Proteomes" id="UP000002038">
    <property type="component" value="Unassembled WGS sequence"/>
</dbReference>
<dbReference type="EMBL" id="GG657470">
    <property type="protein sequence ID" value="OAT13102.1"/>
    <property type="molecule type" value="Genomic_DNA"/>
</dbReference>
<dbReference type="OrthoDB" id="4206905at2759"/>
<name>A0A179V3B5_BLAGS</name>
<feature type="region of interest" description="Disordered" evidence="1">
    <location>
        <begin position="164"/>
        <end position="194"/>
    </location>
</feature>
<dbReference type="KEGG" id="bgh:BDBG_08370"/>
<evidence type="ECO:0000313" key="2">
    <source>
        <dbReference type="EMBL" id="OAT13102.1"/>
    </source>
</evidence>